<feature type="region of interest" description="Disordered" evidence="1">
    <location>
        <begin position="118"/>
        <end position="138"/>
    </location>
</feature>
<reference evidence="3" key="2">
    <citation type="submission" date="2024-04" db="EMBL/GenBank/DDBJ databases">
        <authorList>
            <person name="Chen Y."/>
            <person name="Shah S."/>
            <person name="Dougan E. K."/>
            <person name="Thang M."/>
            <person name="Chan C."/>
        </authorList>
    </citation>
    <scope>NUCLEOTIDE SEQUENCE [LARGE SCALE GENOMIC DNA]</scope>
</reference>
<evidence type="ECO:0000313" key="2">
    <source>
        <dbReference type="EMBL" id="CAI4019885.1"/>
    </source>
</evidence>
<dbReference type="EMBL" id="CAMXCT010006778">
    <property type="protein sequence ID" value="CAI4019885.1"/>
    <property type="molecule type" value="Genomic_DNA"/>
</dbReference>
<proteinExistence type="predicted"/>
<dbReference type="CDD" id="cd05992">
    <property type="entry name" value="PB1"/>
    <property type="match status" value="1"/>
</dbReference>
<dbReference type="EMBL" id="CAMXCT030006778">
    <property type="protein sequence ID" value="CAL4807197.1"/>
    <property type="molecule type" value="Genomic_DNA"/>
</dbReference>
<comment type="caution">
    <text evidence="2">The sequence shown here is derived from an EMBL/GenBank/DDBJ whole genome shotgun (WGS) entry which is preliminary data.</text>
</comment>
<dbReference type="Gene3D" id="3.10.20.90">
    <property type="entry name" value="Phosphatidylinositol 3-kinase Catalytic Subunit, Chain A, domain 1"/>
    <property type="match status" value="1"/>
</dbReference>
<dbReference type="Proteomes" id="UP001152797">
    <property type="component" value="Unassembled WGS sequence"/>
</dbReference>
<dbReference type="OrthoDB" id="432129at2759"/>
<gene>
    <name evidence="2" type="ORF">C1SCF055_LOCUS44343</name>
</gene>
<evidence type="ECO:0000313" key="3">
    <source>
        <dbReference type="EMBL" id="CAL1173260.1"/>
    </source>
</evidence>
<dbReference type="EMBL" id="CAMXCT020006778">
    <property type="protein sequence ID" value="CAL1173260.1"/>
    <property type="molecule type" value="Genomic_DNA"/>
</dbReference>
<dbReference type="SUPFAM" id="SSF54277">
    <property type="entry name" value="CAD &amp; PB1 domains"/>
    <property type="match status" value="1"/>
</dbReference>
<accession>A0A9P1M5Z3</accession>
<organism evidence="2">
    <name type="scientific">Cladocopium goreaui</name>
    <dbReference type="NCBI Taxonomy" id="2562237"/>
    <lineage>
        <taxon>Eukaryota</taxon>
        <taxon>Sar</taxon>
        <taxon>Alveolata</taxon>
        <taxon>Dinophyceae</taxon>
        <taxon>Suessiales</taxon>
        <taxon>Symbiodiniaceae</taxon>
        <taxon>Cladocopium</taxon>
    </lineage>
</organism>
<protein>
    <submittedName>
        <fullName evidence="4">Dipeptidyl peptidase 8</fullName>
    </submittedName>
</protein>
<sequence length="436" mass="47458">MSAELLLEVDYQGDLRRISVTLGAQLRAAFEEIQLAVCEGFGLGEETLVTLKYEDEEGDLCTLTPLTIEDFLLRPISCSEEFHTPPKLLLSRRGEMSSKSCHRVATGSRGSRPAQYFSGGLKSRMSGDQNLSLEPPGRASETGTLNGIYGIPSVTAVTGVLPVLRSLGPVALLACLKGLHESGRLTPEILASLMLQFLPIFAQRVQRKVEKMNRKGLKMRQDKNFKPLMHFIKRLCIHFQEIPETRNVRDDLQNYLAGSEAARLGDTLAELLRCLVACSSRSTLASALLAVAKDILRVVLPCVFPESFQDTRPCSEWAAILLGAPVHGGIACALCRQQNIVGPRFEGQQHGEGGEGRSLCGHCFVKETVKGKADDSSYTCRLAPLGYDAEAALGDINSNSLPMAALLAMKYHPLDSLVSAPSPSQIRPGNLELVHF</sequence>
<reference evidence="2" key="1">
    <citation type="submission" date="2022-10" db="EMBL/GenBank/DDBJ databases">
        <authorList>
            <person name="Chen Y."/>
            <person name="Dougan E. K."/>
            <person name="Chan C."/>
            <person name="Rhodes N."/>
            <person name="Thang M."/>
        </authorList>
    </citation>
    <scope>NUCLEOTIDE SEQUENCE</scope>
</reference>
<keyword evidence="5" id="KW-1185">Reference proteome</keyword>
<evidence type="ECO:0000313" key="5">
    <source>
        <dbReference type="Proteomes" id="UP001152797"/>
    </source>
</evidence>
<dbReference type="AlphaFoldDB" id="A0A9P1M5Z3"/>
<name>A0A9P1M5Z3_9DINO</name>
<evidence type="ECO:0000256" key="1">
    <source>
        <dbReference type="SAM" id="MobiDB-lite"/>
    </source>
</evidence>
<evidence type="ECO:0000313" key="4">
    <source>
        <dbReference type="EMBL" id="CAL4807197.1"/>
    </source>
</evidence>